<dbReference type="Pfam" id="PF00931">
    <property type="entry name" value="NB-ARC"/>
    <property type="match status" value="1"/>
</dbReference>
<dbReference type="OrthoDB" id="644366at2759"/>
<dbReference type="OMA" id="VACWACR"/>
<dbReference type="GO" id="GO:0002758">
    <property type="term" value="P:innate immune response-activating signaling pathway"/>
    <property type="evidence" value="ECO:0007669"/>
    <property type="project" value="UniProtKB-ARBA"/>
</dbReference>
<dbReference type="Gene3D" id="1.10.10.10">
    <property type="entry name" value="Winged helix-like DNA-binding domain superfamily/Winged helix DNA-binding domain"/>
    <property type="match status" value="1"/>
</dbReference>
<keyword evidence="3" id="KW-0677">Repeat</keyword>
<dbReference type="Gene3D" id="1.20.5.4130">
    <property type="match status" value="1"/>
</dbReference>
<comment type="similarity">
    <text evidence="1">Belongs to the disease resistance NB-LRR family.</text>
</comment>
<dbReference type="Pfam" id="PF23598">
    <property type="entry name" value="LRR_14"/>
    <property type="match status" value="1"/>
</dbReference>
<gene>
    <name evidence="12" type="primary">LOC100826554</name>
    <name evidence="11" type="ORF">BRADI_3g03882v3</name>
</gene>
<dbReference type="InterPro" id="IPR036388">
    <property type="entry name" value="WH-like_DNA-bd_sf"/>
</dbReference>
<dbReference type="InterPro" id="IPR055414">
    <property type="entry name" value="LRR_R13L4/SHOC2-like"/>
</dbReference>
<dbReference type="FunFam" id="3.40.50.300:FF:001091">
    <property type="entry name" value="Probable disease resistance protein At1g61300"/>
    <property type="match status" value="1"/>
</dbReference>
<dbReference type="eggNOG" id="KOG4658">
    <property type="taxonomic scope" value="Eukaryota"/>
</dbReference>
<dbReference type="Pfam" id="PF18052">
    <property type="entry name" value="Rx_N"/>
    <property type="match status" value="1"/>
</dbReference>
<dbReference type="InterPro" id="IPR044974">
    <property type="entry name" value="Disease_R_plants"/>
</dbReference>
<dbReference type="GO" id="GO:0043531">
    <property type="term" value="F:ADP binding"/>
    <property type="evidence" value="ECO:0007669"/>
    <property type="project" value="InterPro"/>
</dbReference>
<dbReference type="Proteomes" id="UP000008810">
    <property type="component" value="Chromosome 3"/>
</dbReference>
<evidence type="ECO:0000256" key="5">
    <source>
        <dbReference type="ARBA" id="ARBA00022821"/>
    </source>
</evidence>
<dbReference type="InterPro" id="IPR027417">
    <property type="entry name" value="P-loop_NTPase"/>
</dbReference>
<dbReference type="InterPro" id="IPR042197">
    <property type="entry name" value="Apaf_helical"/>
</dbReference>
<protein>
    <submittedName>
        <fullName evidence="11 12">Uncharacterized protein</fullName>
    </submittedName>
</protein>
<dbReference type="PANTHER" id="PTHR23155">
    <property type="entry name" value="DISEASE RESISTANCE PROTEIN RP"/>
    <property type="match status" value="1"/>
</dbReference>
<dbReference type="Gene3D" id="3.40.50.300">
    <property type="entry name" value="P-loop containing nucleotide triphosphate hydrolases"/>
    <property type="match status" value="1"/>
</dbReference>
<feature type="domain" description="Disease resistance R13L4/SHOC-2-like LRR" evidence="10">
    <location>
        <begin position="551"/>
        <end position="908"/>
    </location>
</feature>
<reference evidence="11" key="2">
    <citation type="submission" date="2017-06" db="EMBL/GenBank/DDBJ databases">
        <title>WGS assembly of Brachypodium distachyon.</title>
        <authorList>
            <consortium name="The International Brachypodium Initiative"/>
            <person name="Lucas S."/>
            <person name="Harmon-Smith M."/>
            <person name="Lail K."/>
            <person name="Tice H."/>
            <person name="Grimwood J."/>
            <person name="Bruce D."/>
            <person name="Barry K."/>
            <person name="Shu S."/>
            <person name="Lindquist E."/>
            <person name="Wang M."/>
            <person name="Pitluck S."/>
            <person name="Vogel J.P."/>
            <person name="Garvin D.F."/>
            <person name="Mockler T.C."/>
            <person name="Schmutz J."/>
            <person name="Rokhsar D."/>
            <person name="Bevan M.W."/>
        </authorList>
    </citation>
    <scope>NUCLEOTIDE SEQUENCE</scope>
    <source>
        <strain evidence="11">Bd21</strain>
    </source>
</reference>
<proteinExistence type="inferred from homology"/>
<evidence type="ECO:0000313" key="12">
    <source>
        <dbReference type="EnsemblPlants" id="KQJ93329"/>
    </source>
</evidence>
<dbReference type="Pfam" id="PF23559">
    <property type="entry name" value="WHD_DRP"/>
    <property type="match status" value="1"/>
</dbReference>
<dbReference type="InterPro" id="IPR032675">
    <property type="entry name" value="LRR_dom_sf"/>
</dbReference>
<evidence type="ECO:0000259" key="9">
    <source>
        <dbReference type="Pfam" id="PF23559"/>
    </source>
</evidence>
<dbReference type="Gene3D" id="1.10.8.430">
    <property type="entry name" value="Helical domain of apoptotic protease-activating factors"/>
    <property type="match status" value="1"/>
</dbReference>
<reference evidence="11 12" key="1">
    <citation type="journal article" date="2010" name="Nature">
        <title>Genome sequencing and analysis of the model grass Brachypodium distachyon.</title>
        <authorList>
            <consortium name="International Brachypodium Initiative"/>
        </authorList>
    </citation>
    <scope>NUCLEOTIDE SEQUENCE [LARGE SCALE GENOMIC DNA]</scope>
    <source>
        <strain evidence="11 12">Bd21</strain>
    </source>
</reference>
<dbReference type="EMBL" id="CM000882">
    <property type="protein sequence ID" value="KQJ93329.1"/>
    <property type="molecule type" value="Genomic_DNA"/>
</dbReference>
<dbReference type="InterPro" id="IPR058922">
    <property type="entry name" value="WHD_DRP"/>
</dbReference>
<dbReference type="FunFam" id="1.10.10.10:FF:000322">
    <property type="entry name" value="Probable disease resistance protein At1g63360"/>
    <property type="match status" value="1"/>
</dbReference>
<reference evidence="12" key="3">
    <citation type="submission" date="2018-08" db="UniProtKB">
        <authorList>
            <consortium name="EnsemblPlants"/>
        </authorList>
    </citation>
    <scope>IDENTIFICATION</scope>
    <source>
        <strain evidence="12">cv. Bd21</strain>
    </source>
</reference>
<evidence type="ECO:0000256" key="4">
    <source>
        <dbReference type="ARBA" id="ARBA00022741"/>
    </source>
</evidence>
<dbReference type="HOGENOM" id="CLU_000837_25_1_1"/>
<name>I1HX83_BRADI</name>
<keyword evidence="6" id="KW-0175">Coiled coil</keyword>
<dbReference type="InterPro" id="IPR041118">
    <property type="entry name" value="Rx_N"/>
</dbReference>
<dbReference type="GO" id="GO:0009626">
    <property type="term" value="P:plant-type hypersensitive response"/>
    <property type="evidence" value="ECO:0007669"/>
    <property type="project" value="UniProtKB-ARBA"/>
</dbReference>
<keyword evidence="2" id="KW-0433">Leucine-rich repeat</keyword>
<evidence type="ECO:0000313" key="13">
    <source>
        <dbReference type="Proteomes" id="UP000008810"/>
    </source>
</evidence>
<dbReference type="InterPro" id="IPR038005">
    <property type="entry name" value="RX-like_CC"/>
</dbReference>
<dbReference type="SUPFAM" id="SSF52058">
    <property type="entry name" value="L domain-like"/>
    <property type="match status" value="1"/>
</dbReference>
<keyword evidence="13" id="KW-1185">Reference proteome</keyword>
<organism evidence="12">
    <name type="scientific">Brachypodium distachyon</name>
    <name type="common">Purple false brome</name>
    <name type="synonym">Trachynia distachya</name>
    <dbReference type="NCBI Taxonomy" id="15368"/>
    <lineage>
        <taxon>Eukaryota</taxon>
        <taxon>Viridiplantae</taxon>
        <taxon>Streptophyta</taxon>
        <taxon>Embryophyta</taxon>
        <taxon>Tracheophyta</taxon>
        <taxon>Spermatophyta</taxon>
        <taxon>Magnoliopsida</taxon>
        <taxon>Liliopsida</taxon>
        <taxon>Poales</taxon>
        <taxon>Poaceae</taxon>
        <taxon>BOP clade</taxon>
        <taxon>Pooideae</taxon>
        <taxon>Stipodae</taxon>
        <taxon>Brachypodieae</taxon>
        <taxon>Brachypodium</taxon>
    </lineage>
</organism>
<evidence type="ECO:0000259" key="10">
    <source>
        <dbReference type="Pfam" id="PF23598"/>
    </source>
</evidence>
<dbReference type="InterPro" id="IPR002182">
    <property type="entry name" value="NB-ARC"/>
</dbReference>
<feature type="domain" description="Disease resistance N-terminal" evidence="8">
    <location>
        <begin position="12"/>
        <end position="95"/>
    </location>
</feature>
<sequence length="914" mass="103458">MARIVSTTAGMMKPLVGKLAMLMGDDYNMLTGMRTQVSFLEKELSAMSAALEKMELMDDEHFDPQAKNWRDHVREMSYDMEDCVDDFMRDLGSANATSSGFVQKITQFFQTMWASYQIGRRIEELKVLALEANERRLRYKIDDYINSASGVVPIDPRISAIYQEAAGLVGIDGPREELVGWLKDSSRKLKVVSIVGFGGLGKTTLAKQVYDEIRGQFGCKAFVPVSQRPDMTSLLTGLQLKLGMEESSRVHELQDIIDNLRKYLTNKRYLIVVDDLWDHSAWNAISCAFPENGTGSRIIVTTRVEDVARGACFNHRECIYRMKPLKEEESRRLFFNRVFGSEDACPQQFEEISDEILKKCGGLPLAIITIASLLASHQAGSRSDWESIRNSLGAKFATKPTLEEMRSILNLSYMHIPLHLRVCFLYLGMYPEDHEINRDDLVRQWIAEGFVNHLHGSDLEDVGKSYFNELINRSMIQSGSIKYGEVVSCRVHDMMLDLILSKCAEDNFICVAYNSEDVARMHGSEYKVRRLSLGSSSGDATSRAIDTSMSQVRSFSRFGESKYAPPLTRFKHLRMLLFKIPYKRNMIVDLTAIGQLFQLRYLHVSAESGCIELPAEVRGLVNLETLEIYARLEGSLPSDIYLLSRLTRLILPYRVKLPERLKNMKSLHTLCCSNTWESSLEDLKGLGELPNIRELSMCTYQRDMVDGAVDALLYSVGSLRKLRSLSLNCRFSVNYDEARHTITNPPPFIEKLILRGRRFNRVPRFIGELRFLRSVSMHVVQFPTDEVHVVGNLSSLVKLRIWDMHVPEDGAAVIGAGLFPALEVLVLVSDDDDVTACMKFEAAGVMPSLRRLTLRLCHSWRGAAPVGLEHLLALEQIRLEISSSVHEHHSLAESTFRIAAEAHPRHPSVMINVL</sequence>
<dbReference type="FunCoup" id="I1HX83">
    <property type="interactions" value="3"/>
</dbReference>
<keyword evidence="4" id="KW-0547">Nucleotide-binding</keyword>
<dbReference type="GO" id="GO:0042742">
    <property type="term" value="P:defense response to bacterium"/>
    <property type="evidence" value="ECO:0007669"/>
    <property type="project" value="UniProtKB-ARBA"/>
</dbReference>
<keyword evidence="5" id="KW-0611">Plant defense</keyword>
<dbReference type="Gene3D" id="3.80.10.10">
    <property type="entry name" value="Ribonuclease Inhibitor"/>
    <property type="match status" value="1"/>
</dbReference>
<accession>I1HX83</accession>
<evidence type="ECO:0000256" key="3">
    <source>
        <dbReference type="ARBA" id="ARBA00022737"/>
    </source>
</evidence>
<feature type="domain" description="NB-ARC" evidence="7">
    <location>
        <begin position="176"/>
        <end position="342"/>
    </location>
</feature>
<dbReference type="AlphaFoldDB" id="I1HX83"/>
<evidence type="ECO:0000256" key="6">
    <source>
        <dbReference type="ARBA" id="ARBA00023054"/>
    </source>
</evidence>
<dbReference type="Gramene" id="KQJ93329">
    <property type="protein sequence ID" value="KQJ93329"/>
    <property type="gene ID" value="BRADI_3g03882v3"/>
</dbReference>
<feature type="domain" description="Disease resistance protein winged helix" evidence="9">
    <location>
        <begin position="429"/>
        <end position="499"/>
    </location>
</feature>
<dbReference type="PANTHER" id="PTHR23155:SF906">
    <property type="entry name" value="OS08G0205100 PROTEIN"/>
    <property type="match status" value="1"/>
</dbReference>
<evidence type="ECO:0000256" key="1">
    <source>
        <dbReference type="ARBA" id="ARBA00008894"/>
    </source>
</evidence>
<dbReference type="PRINTS" id="PR00364">
    <property type="entry name" value="DISEASERSIST"/>
</dbReference>
<evidence type="ECO:0000259" key="8">
    <source>
        <dbReference type="Pfam" id="PF18052"/>
    </source>
</evidence>
<dbReference type="CDD" id="cd14798">
    <property type="entry name" value="RX-CC_like"/>
    <property type="match status" value="1"/>
</dbReference>
<dbReference type="GO" id="GO:0098542">
    <property type="term" value="P:defense response to other organism"/>
    <property type="evidence" value="ECO:0000318"/>
    <property type="project" value="GO_Central"/>
</dbReference>
<evidence type="ECO:0000259" key="7">
    <source>
        <dbReference type="Pfam" id="PF00931"/>
    </source>
</evidence>
<dbReference type="EnsemblPlants" id="KQJ93329">
    <property type="protein sequence ID" value="KQJ93329"/>
    <property type="gene ID" value="BRADI_3g03882v3"/>
</dbReference>
<evidence type="ECO:0000256" key="2">
    <source>
        <dbReference type="ARBA" id="ARBA00022614"/>
    </source>
</evidence>
<dbReference type="SUPFAM" id="SSF52540">
    <property type="entry name" value="P-loop containing nucleoside triphosphate hydrolases"/>
    <property type="match status" value="1"/>
</dbReference>
<evidence type="ECO:0000313" key="11">
    <source>
        <dbReference type="EMBL" id="KQJ93329.1"/>
    </source>
</evidence>